<feature type="compositionally biased region" description="Basic residues" evidence="16">
    <location>
        <begin position="823"/>
        <end position="832"/>
    </location>
</feature>
<keyword evidence="14 15" id="KW-0472">Membrane</keyword>
<dbReference type="NCBIfam" id="TIGR00757">
    <property type="entry name" value="RNaseEG"/>
    <property type="match status" value="1"/>
</dbReference>
<dbReference type="InterPro" id="IPR012340">
    <property type="entry name" value="NA-bd_OB-fold"/>
</dbReference>
<keyword evidence="8 15" id="KW-0479">Metal-binding</keyword>
<dbReference type="EC" id="3.1.26.12" evidence="15"/>
<dbReference type="SMART" id="SM00316">
    <property type="entry name" value="S1"/>
    <property type="match status" value="1"/>
</dbReference>
<sequence length="900" mass="99614">MTKRMLIDATHSEETRMVVLNGNRLEEFDFETAAKRPLKGNIYLARVTRVEPSLQAAFVEYGGNRHGFLAFNEIHPDYYRIPIADREALVSEMEAEREEHANGNGDSVEVLGGDDVEEVQRRRPNLSRQYKIQEVVKRRQIMLVQVTKEERGTKGAALTTFLSLPGRYCVLMPNTSRGGGVSRKITNVNDRKRLKKIVEELELPDGMAVIVRTAGSERSKAEIKRDFDYLIKLWDDIRELTLQSNAPSLIYEEGNLIKRALRDIYDSEIEEVLLEGEEGYKSAKAFMKDLIPSHARKVQQYKDPVIPLFQRYQVESQLDAIHSPTVQLKSGGYIVMNQTEALVAIDVNSGRSTRERNIEETAYRTNLEAAEEVARQLRLRDLSGLIVIDFIDMEENRNQQAVERKLKEAMKNDRARIQIGRISHFGLLELSRQRLRPSVFETANQPCPHCGGTGYIRSTDTTALHVLRAIEEEGIRQRASEIAVYVPTQIALYILNQKRAALAQIEARYSFQVMIGSDDTLIPPAFRLERVRQRSAEEQAALEAAAPVRIEAPAEIDEDEDILEQDEAAETQDENQDGAQEGEAREGRRRRRRRSGRGGGRDGEQRQVASDESAETADGDEDAGESEDTGAPTGTPTGEKLSAEEEERQRKRRRRGRRGGRRRRRTQEEQDNLAASGETADSESDADFADESQPDTAPAAAEAPEEAAQAADGAEKPKRSRRSRSAKKPAEVTAEAPAESEAAPAVEVAPEAEAPAKPKRPSRRKPKAEAAAAATDETVAAEAATEPAATPEADAEQPKPAPRKRTPRKAAAKPETAEAEKPKRTRAPRKPKAAIADAQEAAAPSEAAALTVEAAEAATPAATPAAGTVIVEVGQAETKEKPEEPAKPARRGWWSRAVGR</sequence>
<evidence type="ECO:0000256" key="2">
    <source>
        <dbReference type="ARBA" id="ARBA00022475"/>
    </source>
</evidence>
<dbReference type="EMBL" id="RBIG01000001">
    <property type="protein sequence ID" value="RKQ73761.1"/>
    <property type="molecule type" value="Genomic_DNA"/>
</dbReference>
<keyword evidence="15" id="KW-0862">Zinc</keyword>
<dbReference type="Gene3D" id="3.40.1260.20">
    <property type="entry name" value="Ribonuclease E, catalytic domain"/>
    <property type="match status" value="1"/>
</dbReference>
<dbReference type="GO" id="GO:0008270">
    <property type="term" value="F:zinc ion binding"/>
    <property type="evidence" value="ECO:0007669"/>
    <property type="project" value="UniProtKB-UniRule"/>
</dbReference>
<comment type="caution">
    <text evidence="18">The sequence shown here is derived from an EMBL/GenBank/DDBJ whole genome shotgun (WGS) entry which is preliminary data.</text>
</comment>
<evidence type="ECO:0000256" key="6">
    <source>
        <dbReference type="ARBA" id="ARBA00022694"/>
    </source>
</evidence>
<evidence type="ECO:0000256" key="15">
    <source>
        <dbReference type="HAMAP-Rule" id="MF_00970"/>
    </source>
</evidence>
<dbReference type="HAMAP" id="MF_00970">
    <property type="entry name" value="RNase_E"/>
    <property type="match status" value="1"/>
</dbReference>
<evidence type="ECO:0000313" key="18">
    <source>
        <dbReference type="EMBL" id="RKQ73761.1"/>
    </source>
</evidence>
<feature type="binding site" evidence="15">
    <location>
        <position position="346"/>
    </location>
    <ligand>
        <name>Mg(2+)</name>
        <dbReference type="ChEBI" id="CHEBI:18420"/>
        <note>catalytic</note>
    </ligand>
</feature>
<keyword evidence="15" id="KW-0820">tRNA-binding</keyword>
<feature type="compositionally biased region" description="Basic and acidic residues" evidence="16">
    <location>
        <begin position="877"/>
        <end position="887"/>
    </location>
</feature>
<keyword evidence="3 15" id="KW-0963">Cytoplasm</keyword>
<feature type="compositionally biased region" description="Acidic residues" evidence="16">
    <location>
        <begin position="680"/>
        <end position="693"/>
    </location>
</feature>
<feature type="compositionally biased region" description="Low complexity" evidence="16">
    <location>
        <begin position="697"/>
        <end position="712"/>
    </location>
</feature>
<feature type="compositionally biased region" description="Basic residues" evidence="16">
    <location>
        <begin position="757"/>
        <end position="766"/>
    </location>
</feature>
<evidence type="ECO:0000256" key="5">
    <source>
        <dbReference type="ARBA" id="ARBA00022552"/>
    </source>
</evidence>
<dbReference type="InterPro" id="IPR028878">
    <property type="entry name" value="RNase_E"/>
</dbReference>
<dbReference type="Pfam" id="PF10150">
    <property type="entry name" value="RNase_E_G"/>
    <property type="match status" value="1"/>
</dbReference>
<evidence type="ECO:0000256" key="7">
    <source>
        <dbReference type="ARBA" id="ARBA00022722"/>
    </source>
</evidence>
<evidence type="ECO:0000256" key="3">
    <source>
        <dbReference type="ARBA" id="ARBA00022490"/>
    </source>
</evidence>
<proteinExistence type="inferred from homology"/>
<evidence type="ECO:0000256" key="4">
    <source>
        <dbReference type="ARBA" id="ARBA00022519"/>
    </source>
</evidence>
<keyword evidence="11 15" id="KW-0378">Hydrolase</keyword>
<feature type="binding site" evidence="15">
    <location>
        <position position="450"/>
    </location>
    <ligand>
        <name>Zn(2+)</name>
        <dbReference type="ChEBI" id="CHEBI:29105"/>
        <note>ligand shared between dimeric partners</note>
    </ligand>
</feature>
<feature type="compositionally biased region" description="Low complexity" evidence="16">
    <location>
        <begin position="769"/>
        <end position="792"/>
    </location>
</feature>
<comment type="cofactor">
    <cofactor evidence="15">
        <name>Zn(2+)</name>
        <dbReference type="ChEBI" id="CHEBI:29105"/>
    </cofactor>
    <text evidence="15">Binds 2 Zn(2+) ions per homotetramer.</text>
</comment>
<comment type="similarity">
    <text evidence="15">Belongs to the RNase E/G family. RNase E subfamily.</text>
</comment>
<dbReference type="Pfam" id="PF20833">
    <property type="entry name" value="RNase_E_G_Thio"/>
    <property type="match status" value="1"/>
</dbReference>
<dbReference type="GO" id="GO:0008995">
    <property type="term" value="F:ribonuclease E activity"/>
    <property type="evidence" value="ECO:0007669"/>
    <property type="project" value="UniProtKB-EC"/>
</dbReference>
<evidence type="ECO:0000256" key="8">
    <source>
        <dbReference type="ARBA" id="ARBA00022723"/>
    </source>
</evidence>
<evidence type="ECO:0000256" key="14">
    <source>
        <dbReference type="ARBA" id="ARBA00023136"/>
    </source>
</evidence>
<feature type="region of interest" description="Disordered" evidence="16">
    <location>
        <begin position="876"/>
        <end position="900"/>
    </location>
</feature>
<feature type="compositionally biased region" description="Acidic residues" evidence="16">
    <location>
        <begin position="612"/>
        <end position="628"/>
    </location>
</feature>
<evidence type="ECO:0000259" key="17">
    <source>
        <dbReference type="SMART" id="SM00316"/>
    </source>
</evidence>
<evidence type="ECO:0000256" key="16">
    <source>
        <dbReference type="SAM" id="MobiDB-lite"/>
    </source>
</evidence>
<keyword evidence="6 15" id="KW-0819">tRNA processing</keyword>
<dbReference type="InterPro" id="IPR019307">
    <property type="entry name" value="RNA-bd_AU-1/RNase_E/G"/>
</dbReference>
<dbReference type="RefSeq" id="WP_121218808.1">
    <property type="nucleotide sequence ID" value="NZ_RBIG01000001.1"/>
</dbReference>
<evidence type="ECO:0000256" key="13">
    <source>
        <dbReference type="ARBA" id="ARBA00022884"/>
    </source>
</evidence>
<feature type="compositionally biased region" description="Basic residues" evidence="16">
    <location>
        <begin position="801"/>
        <end position="811"/>
    </location>
</feature>
<keyword evidence="2 15" id="KW-1003">Cell membrane</keyword>
<comment type="similarity">
    <text evidence="1">Belongs to the RNase E/G family. RNase G subfamily.</text>
</comment>
<dbReference type="GO" id="GO:0008033">
    <property type="term" value="P:tRNA processing"/>
    <property type="evidence" value="ECO:0007669"/>
    <property type="project" value="UniProtKB-UniRule"/>
</dbReference>
<evidence type="ECO:0000256" key="11">
    <source>
        <dbReference type="ARBA" id="ARBA00022801"/>
    </source>
</evidence>
<dbReference type="InterPro" id="IPR048583">
    <property type="entry name" value="RNase_E_G_thioredoxin-like"/>
</dbReference>
<dbReference type="GO" id="GO:0019843">
    <property type="term" value="F:rRNA binding"/>
    <property type="evidence" value="ECO:0007669"/>
    <property type="project" value="UniProtKB-KW"/>
</dbReference>
<reference evidence="18 19" key="1">
    <citation type="submission" date="2018-10" db="EMBL/GenBank/DDBJ databases">
        <title>Comparative analysis of microorganisms from saline springs in Andes Mountain Range, Colombia.</title>
        <authorList>
            <person name="Rubin E."/>
        </authorList>
    </citation>
    <scope>NUCLEOTIDE SEQUENCE [LARGE SCALE GENOMIC DNA]</scope>
    <source>
        <strain evidence="18 19">USBA 36</strain>
    </source>
</reference>
<dbReference type="AlphaFoldDB" id="A0A420WRS6"/>
<dbReference type="InterPro" id="IPR003029">
    <property type="entry name" value="S1_domain"/>
</dbReference>
<dbReference type="Gene3D" id="2.40.50.140">
    <property type="entry name" value="Nucleic acid-binding proteins"/>
    <property type="match status" value="1"/>
</dbReference>
<keyword evidence="13 15" id="KW-0694">RNA-binding</keyword>
<name>A0A420WRS6_9PROT</name>
<keyword evidence="12 15" id="KW-0460">Magnesium</keyword>
<dbReference type="GO" id="GO:0005737">
    <property type="term" value="C:cytoplasm"/>
    <property type="evidence" value="ECO:0007669"/>
    <property type="project" value="UniProtKB-SubCell"/>
</dbReference>
<feature type="region of interest" description="Disordered" evidence="16">
    <location>
        <begin position="568"/>
        <end position="844"/>
    </location>
</feature>
<dbReference type="SUPFAM" id="SSF50249">
    <property type="entry name" value="Nucleic acid-binding proteins"/>
    <property type="match status" value="1"/>
</dbReference>
<keyword evidence="5 15" id="KW-0698">rRNA processing</keyword>
<protein>
    <recommendedName>
        <fullName evidence="15">Ribonuclease E</fullName>
        <shortName evidence="15">RNase E</shortName>
        <ecNumber evidence="15">3.1.26.12</ecNumber>
    </recommendedName>
</protein>
<feature type="domain" description="S1 motif" evidence="17">
    <location>
        <begin position="38"/>
        <end position="161"/>
    </location>
</feature>
<dbReference type="PANTHER" id="PTHR30001">
    <property type="entry name" value="RIBONUCLEASE"/>
    <property type="match status" value="1"/>
</dbReference>
<comment type="subunit">
    <text evidence="15">Homotetramer formed by a dimer of dimers.</text>
</comment>
<dbReference type="GO" id="GO:0006402">
    <property type="term" value="P:mRNA catabolic process"/>
    <property type="evidence" value="ECO:0007669"/>
    <property type="project" value="UniProtKB-UniRule"/>
</dbReference>
<evidence type="ECO:0000256" key="12">
    <source>
        <dbReference type="ARBA" id="ARBA00022842"/>
    </source>
</evidence>
<keyword evidence="9 15" id="KW-0699">rRNA-binding</keyword>
<dbReference type="GO" id="GO:0000287">
    <property type="term" value="F:magnesium ion binding"/>
    <property type="evidence" value="ECO:0007669"/>
    <property type="project" value="UniProtKB-UniRule"/>
</dbReference>
<keyword evidence="10 15" id="KW-0255">Endonuclease</keyword>
<dbReference type="Proteomes" id="UP000277424">
    <property type="component" value="Unassembled WGS sequence"/>
</dbReference>
<feature type="compositionally biased region" description="Basic residues" evidence="16">
    <location>
        <begin position="718"/>
        <end position="727"/>
    </location>
</feature>
<feature type="region of interest" description="Required for zinc-mediated homotetramerization and catalytic activity" evidence="15">
    <location>
        <begin position="447"/>
        <end position="450"/>
    </location>
</feature>
<evidence type="ECO:0000256" key="9">
    <source>
        <dbReference type="ARBA" id="ARBA00022730"/>
    </source>
</evidence>
<dbReference type="GO" id="GO:0009898">
    <property type="term" value="C:cytoplasmic side of plasma membrane"/>
    <property type="evidence" value="ECO:0007669"/>
    <property type="project" value="UniProtKB-UniRule"/>
</dbReference>
<dbReference type="GO" id="GO:0006364">
    <property type="term" value="P:rRNA processing"/>
    <property type="evidence" value="ECO:0007669"/>
    <property type="project" value="UniProtKB-UniRule"/>
</dbReference>
<dbReference type="CDD" id="cd04453">
    <property type="entry name" value="S1_RNase_E"/>
    <property type="match status" value="1"/>
</dbReference>
<feature type="compositionally biased region" description="Basic residues" evidence="16">
    <location>
        <begin position="587"/>
        <end position="596"/>
    </location>
</feature>
<feature type="compositionally biased region" description="Low complexity" evidence="16">
    <location>
        <begin position="833"/>
        <end position="844"/>
    </location>
</feature>
<evidence type="ECO:0000256" key="1">
    <source>
        <dbReference type="ARBA" id="ARBA00005663"/>
    </source>
</evidence>
<comment type="cofactor">
    <cofactor evidence="15">
        <name>Mg(2+)</name>
        <dbReference type="ChEBI" id="CHEBI:18420"/>
    </cofactor>
    <text evidence="15">Binds 1 Mg(2+) ion per subunit.</text>
</comment>
<feature type="compositionally biased region" description="Low complexity" evidence="16">
    <location>
        <begin position="731"/>
        <end position="755"/>
    </location>
</feature>
<accession>A0A420WRS6</accession>
<comment type="subcellular location">
    <subcellularLocation>
        <location evidence="15">Cytoplasm</location>
    </subcellularLocation>
    <subcellularLocation>
        <location evidence="15">Cell inner membrane</location>
        <topology evidence="15">Peripheral membrane protein</topology>
        <orientation evidence="15">Cytoplasmic side</orientation>
    </subcellularLocation>
</comment>
<feature type="binding site" evidence="15">
    <location>
        <position position="447"/>
    </location>
    <ligand>
        <name>Zn(2+)</name>
        <dbReference type="ChEBI" id="CHEBI:29105"/>
        <note>ligand shared between dimeric partners</note>
    </ligand>
</feature>
<dbReference type="OrthoDB" id="9804278at2"/>
<dbReference type="PANTHER" id="PTHR30001:SF1">
    <property type="entry name" value="RIBONUCLEASE E_G-LIKE PROTEIN, CHLOROPLASTIC"/>
    <property type="match status" value="1"/>
</dbReference>
<feature type="compositionally biased region" description="Basic residues" evidence="16">
    <location>
        <begin position="650"/>
        <end position="665"/>
    </location>
</feature>
<keyword evidence="4 15" id="KW-0997">Cell inner membrane</keyword>
<evidence type="ECO:0000256" key="10">
    <source>
        <dbReference type="ARBA" id="ARBA00022759"/>
    </source>
</evidence>
<evidence type="ECO:0000313" key="19">
    <source>
        <dbReference type="Proteomes" id="UP000277424"/>
    </source>
</evidence>
<organism evidence="18 19">
    <name type="scientific">Oceanibaculum indicum</name>
    <dbReference type="NCBI Taxonomy" id="526216"/>
    <lineage>
        <taxon>Bacteria</taxon>
        <taxon>Pseudomonadati</taxon>
        <taxon>Pseudomonadota</taxon>
        <taxon>Alphaproteobacteria</taxon>
        <taxon>Rhodospirillales</taxon>
        <taxon>Oceanibaculaceae</taxon>
        <taxon>Oceanibaculum</taxon>
    </lineage>
</organism>
<dbReference type="InterPro" id="IPR004659">
    <property type="entry name" value="RNase_E/G"/>
</dbReference>
<comment type="catalytic activity">
    <reaction evidence="15">
        <text>Endonucleolytic cleavage of single-stranded RNA in A- and U-rich regions.</text>
        <dbReference type="EC" id="3.1.26.12"/>
    </reaction>
</comment>
<comment type="function">
    <text evidence="15">Endoribonuclease that plays a central role in RNA processing and decay. Required for the maturation of 5S and 16S rRNAs and the majority of tRNAs. Also involved in the degradation of most mRNAs.</text>
</comment>
<gene>
    <name evidence="15" type="primary">rne</name>
    <name evidence="18" type="ORF">BCL74_1552</name>
</gene>
<feature type="binding site" evidence="15">
    <location>
        <position position="389"/>
    </location>
    <ligand>
        <name>Mg(2+)</name>
        <dbReference type="ChEBI" id="CHEBI:18420"/>
        <note>catalytic</note>
    </ligand>
</feature>
<dbReference type="GO" id="GO:0000049">
    <property type="term" value="F:tRNA binding"/>
    <property type="evidence" value="ECO:0007669"/>
    <property type="project" value="UniProtKB-KW"/>
</dbReference>
<keyword evidence="7 15" id="KW-0540">Nuclease</keyword>